<evidence type="ECO:0000313" key="7">
    <source>
        <dbReference type="EMBL" id="RAI04214.1"/>
    </source>
</evidence>
<name>A0A8B2P2P2_9HYPH</name>
<dbReference type="PANTHER" id="PTHR10746">
    <property type="entry name" value="50S RIBOSOMAL PROTEIN L4"/>
    <property type="match status" value="1"/>
</dbReference>
<reference evidence="7 8" key="1">
    <citation type="submission" date="2018-05" db="EMBL/GenBank/DDBJ databases">
        <title>Acuticoccus sediminis sp. nov., isolated from deep-sea sediment of Indian Ocean.</title>
        <authorList>
            <person name="Liu X."/>
            <person name="Lai Q."/>
            <person name="Du Y."/>
            <person name="Sun F."/>
            <person name="Zhang X."/>
            <person name="Wang S."/>
            <person name="Shao Z."/>
        </authorList>
    </citation>
    <scope>NUCLEOTIDE SEQUENCE [LARGE SCALE GENOMIC DNA]</scope>
    <source>
        <strain evidence="7 8">PTG4-2</strain>
    </source>
</reference>
<dbReference type="EMBL" id="QHHQ01000001">
    <property type="protein sequence ID" value="RAI04214.1"/>
    <property type="molecule type" value="Genomic_DNA"/>
</dbReference>
<feature type="compositionally biased region" description="Polar residues" evidence="6">
    <location>
        <begin position="43"/>
        <end position="60"/>
    </location>
</feature>
<comment type="subunit">
    <text evidence="5">Part of the 50S ribosomal subunit.</text>
</comment>
<dbReference type="HAMAP" id="MF_01328_B">
    <property type="entry name" value="Ribosomal_uL4_B"/>
    <property type="match status" value="1"/>
</dbReference>
<dbReference type="AlphaFoldDB" id="A0A8B2P2P2"/>
<accession>A0A8B2P2P2</accession>
<dbReference type="GO" id="GO:0003735">
    <property type="term" value="F:structural constituent of ribosome"/>
    <property type="evidence" value="ECO:0007669"/>
    <property type="project" value="InterPro"/>
</dbReference>
<evidence type="ECO:0000256" key="6">
    <source>
        <dbReference type="SAM" id="MobiDB-lite"/>
    </source>
</evidence>
<keyword evidence="5" id="KW-0694">RNA-binding</keyword>
<dbReference type="RefSeq" id="WP_111343507.1">
    <property type="nucleotide sequence ID" value="NZ_JAIWKD010000001.1"/>
</dbReference>
<dbReference type="NCBIfam" id="TIGR03953">
    <property type="entry name" value="rplD_bact"/>
    <property type="match status" value="1"/>
</dbReference>
<evidence type="ECO:0000256" key="2">
    <source>
        <dbReference type="ARBA" id="ARBA00022980"/>
    </source>
</evidence>
<feature type="compositionally biased region" description="Basic residues" evidence="6">
    <location>
        <begin position="62"/>
        <end position="76"/>
    </location>
</feature>
<dbReference type="SUPFAM" id="SSF52166">
    <property type="entry name" value="Ribosomal protein L4"/>
    <property type="match status" value="1"/>
</dbReference>
<dbReference type="GO" id="GO:0019843">
    <property type="term" value="F:rRNA binding"/>
    <property type="evidence" value="ECO:0007669"/>
    <property type="project" value="UniProtKB-UniRule"/>
</dbReference>
<dbReference type="Proteomes" id="UP000249590">
    <property type="component" value="Unassembled WGS sequence"/>
</dbReference>
<proteinExistence type="inferred from homology"/>
<comment type="similarity">
    <text evidence="1 5">Belongs to the universal ribosomal protein uL4 family.</text>
</comment>
<sequence>MDIEVKTLAGGSAGTVSLPEETFGLEPRADILHRVVRWQLAKRQQGTHKTMTRGEINSTGKKMYRQKGTGRARHSDKKAPQFRGGSKAHGPKPRSHAIDLPKKVRLLGLKHALSAKAKAQGLIVIEDAKVEAVKTKALREQFKGLGLANALIIDGTVDAGFAKAARNIPMVDVLPVAGLNVYDIMRRDTLVLTRSALDGIEARLAGKSAAAAETAAEGAN</sequence>
<evidence type="ECO:0000313" key="8">
    <source>
        <dbReference type="Proteomes" id="UP000249590"/>
    </source>
</evidence>
<dbReference type="PANTHER" id="PTHR10746:SF6">
    <property type="entry name" value="LARGE RIBOSOMAL SUBUNIT PROTEIN UL4M"/>
    <property type="match status" value="1"/>
</dbReference>
<dbReference type="OrthoDB" id="9803201at2"/>
<comment type="caution">
    <text evidence="7">The sequence shown here is derived from an EMBL/GenBank/DDBJ whole genome shotgun (WGS) entry which is preliminary data.</text>
</comment>
<dbReference type="InterPro" id="IPR023574">
    <property type="entry name" value="Ribosomal_uL4_dom_sf"/>
</dbReference>
<evidence type="ECO:0000256" key="4">
    <source>
        <dbReference type="ARBA" id="ARBA00035244"/>
    </source>
</evidence>
<comment type="function">
    <text evidence="5">One of the primary rRNA binding proteins, this protein initially binds near the 5'-end of the 23S rRNA. It is important during the early stages of 50S assembly. It makes multiple contacts with different domains of the 23S rRNA in the assembled 50S subunit and ribosome.</text>
</comment>
<protein>
    <recommendedName>
        <fullName evidence="4 5">Large ribosomal subunit protein uL4</fullName>
    </recommendedName>
</protein>
<organism evidence="7 8">
    <name type="scientific">Acuticoccus sediminis</name>
    <dbReference type="NCBI Taxonomy" id="2184697"/>
    <lineage>
        <taxon>Bacteria</taxon>
        <taxon>Pseudomonadati</taxon>
        <taxon>Pseudomonadota</taxon>
        <taxon>Alphaproteobacteria</taxon>
        <taxon>Hyphomicrobiales</taxon>
        <taxon>Amorphaceae</taxon>
        <taxon>Acuticoccus</taxon>
    </lineage>
</organism>
<comment type="function">
    <text evidence="5">Forms part of the polypeptide exit tunnel.</text>
</comment>
<dbReference type="GO" id="GO:0006412">
    <property type="term" value="P:translation"/>
    <property type="evidence" value="ECO:0007669"/>
    <property type="project" value="UniProtKB-UniRule"/>
</dbReference>
<dbReference type="InterPro" id="IPR002136">
    <property type="entry name" value="Ribosomal_uL4"/>
</dbReference>
<gene>
    <name evidence="5" type="primary">rplD</name>
    <name evidence="7" type="ORF">DLJ53_07150</name>
</gene>
<dbReference type="InterPro" id="IPR013005">
    <property type="entry name" value="Ribosomal_uL4-like"/>
</dbReference>
<evidence type="ECO:0000256" key="3">
    <source>
        <dbReference type="ARBA" id="ARBA00023274"/>
    </source>
</evidence>
<feature type="region of interest" description="Disordered" evidence="6">
    <location>
        <begin position="43"/>
        <end position="96"/>
    </location>
</feature>
<keyword evidence="5" id="KW-0699">rRNA-binding</keyword>
<dbReference type="GO" id="GO:0005840">
    <property type="term" value="C:ribosome"/>
    <property type="evidence" value="ECO:0007669"/>
    <property type="project" value="UniProtKB-KW"/>
</dbReference>
<dbReference type="Pfam" id="PF00573">
    <property type="entry name" value="Ribosomal_L4"/>
    <property type="match status" value="1"/>
</dbReference>
<dbReference type="Gene3D" id="3.40.1370.10">
    <property type="match status" value="1"/>
</dbReference>
<dbReference type="GO" id="GO:1990904">
    <property type="term" value="C:ribonucleoprotein complex"/>
    <property type="evidence" value="ECO:0007669"/>
    <property type="project" value="UniProtKB-KW"/>
</dbReference>
<keyword evidence="3 5" id="KW-0687">Ribonucleoprotein</keyword>
<evidence type="ECO:0000256" key="5">
    <source>
        <dbReference type="HAMAP-Rule" id="MF_01328"/>
    </source>
</evidence>
<evidence type="ECO:0000256" key="1">
    <source>
        <dbReference type="ARBA" id="ARBA00010528"/>
    </source>
</evidence>
<keyword evidence="2 5" id="KW-0689">Ribosomal protein</keyword>
<keyword evidence="8" id="KW-1185">Reference proteome</keyword>